<dbReference type="InterPro" id="IPR000914">
    <property type="entry name" value="SBP_5_dom"/>
</dbReference>
<dbReference type="PROSITE" id="PS51257">
    <property type="entry name" value="PROKAR_LIPOPROTEIN"/>
    <property type="match status" value="1"/>
</dbReference>
<organism evidence="2">
    <name type="scientific">Anaerolinea thermolimosa</name>
    <dbReference type="NCBI Taxonomy" id="229919"/>
    <lineage>
        <taxon>Bacteria</taxon>
        <taxon>Bacillati</taxon>
        <taxon>Chloroflexota</taxon>
        <taxon>Anaerolineae</taxon>
        <taxon>Anaerolineales</taxon>
        <taxon>Anaerolineaceae</taxon>
        <taxon>Anaerolinea</taxon>
    </lineage>
</organism>
<sequence>MDKLTRRQFLRFTGLLGVGSLVACTAPTPEVITQVVTQVVEGTPVEKVVTRVVEATPVPAKPQTGKSLLPVDVPREELFVADQIFRYNVAGNYNLHTPSAITPHRHGLMMETFWYRDQETGERLYGAAKSDPIYNDDFTTMQVDLRDNIFWSDGKQFTADDVVYTIETIKANDQLSWSPDLNLWVDKIEKLGDYSVLFTLKSPNPRFHSLFETRWNGVYMMPKHIFETVQDLASFTFEKPVILGSYLPIQFDPNGFWELFQLREDWDKTPAGITVGAPGPKYILTIFYGDSTKKAIAMSRHELDVFFDADFEAFKSVIDTTPTARSWYKDFPWAYPNEVDSRHLAFNLDDPIYKNQDVRWALTLALNVVDMQTNYIGGVAKVTVIPVAPTNALMKKYHDPLEEWLTNFEIEVEPGTKYKPYDPTVPDQIRAWAEAQGYKITGNSRDVFGTGWWKYAPDIAEKLLLKNGFKKGGDGKWLLPDGKPWTIDLQSPPDENDAFRMANAAKDQWSKFGINVNLQGLERSVFDQNVAMGQFQIYTPWYSWSLASGDAWPQIQGLRSDRYAPIGTDIRPKGGVGFRIKDPEIDRFIAEMEKVSPDSEENFELVREFLKYWVSKAYFITQIGFKKFVTWDEQYWTGFPTAENPTYMPLYWFQGGKFTFQILKPSGG</sequence>
<name>A0A7C4KIJ8_9CHLR</name>
<dbReference type="GO" id="GO:1904680">
    <property type="term" value="F:peptide transmembrane transporter activity"/>
    <property type="evidence" value="ECO:0007669"/>
    <property type="project" value="TreeGrafter"/>
</dbReference>
<proteinExistence type="predicted"/>
<dbReference type="GO" id="GO:0015833">
    <property type="term" value="P:peptide transport"/>
    <property type="evidence" value="ECO:0007669"/>
    <property type="project" value="TreeGrafter"/>
</dbReference>
<dbReference type="Gene3D" id="3.10.105.10">
    <property type="entry name" value="Dipeptide-binding Protein, Domain 3"/>
    <property type="match status" value="1"/>
</dbReference>
<dbReference type="SUPFAM" id="SSF53850">
    <property type="entry name" value="Periplasmic binding protein-like II"/>
    <property type="match status" value="1"/>
</dbReference>
<dbReference type="AlphaFoldDB" id="A0A7C4KIJ8"/>
<evidence type="ECO:0000313" key="2">
    <source>
        <dbReference type="EMBL" id="HGS22093.1"/>
    </source>
</evidence>
<gene>
    <name evidence="2" type="ORF">ENT37_09510</name>
</gene>
<dbReference type="Gene3D" id="3.90.76.10">
    <property type="entry name" value="Dipeptide-binding Protein, Domain 1"/>
    <property type="match status" value="1"/>
</dbReference>
<feature type="domain" description="Solute-binding protein family 5" evidence="1">
    <location>
        <begin position="128"/>
        <end position="557"/>
    </location>
</feature>
<dbReference type="InterPro" id="IPR039424">
    <property type="entry name" value="SBP_5"/>
</dbReference>
<dbReference type="Gene3D" id="3.40.190.10">
    <property type="entry name" value="Periplasmic binding protein-like II"/>
    <property type="match status" value="1"/>
</dbReference>
<accession>A0A7C4KIJ8</accession>
<dbReference type="PANTHER" id="PTHR30290:SF65">
    <property type="entry name" value="MONOACYL PHOSPHATIDYLINOSITOL TETRAMANNOSIDE-BINDING PROTEIN LPQW-RELATED"/>
    <property type="match status" value="1"/>
</dbReference>
<comment type="caution">
    <text evidence="2">The sequence shown here is derived from an EMBL/GenBank/DDBJ whole genome shotgun (WGS) entry which is preliminary data.</text>
</comment>
<dbReference type="InterPro" id="IPR006311">
    <property type="entry name" value="TAT_signal"/>
</dbReference>
<dbReference type="PROSITE" id="PS51318">
    <property type="entry name" value="TAT"/>
    <property type="match status" value="1"/>
</dbReference>
<evidence type="ECO:0000259" key="1">
    <source>
        <dbReference type="Pfam" id="PF00496"/>
    </source>
</evidence>
<dbReference type="PANTHER" id="PTHR30290">
    <property type="entry name" value="PERIPLASMIC BINDING COMPONENT OF ABC TRANSPORTER"/>
    <property type="match status" value="1"/>
</dbReference>
<dbReference type="CDD" id="cd08509">
    <property type="entry name" value="PBP2_TmCBP_oligosaccharides_like"/>
    <property type="match status" value="1"/>
</dbReference>
<dbReference type="EMBL" id="DSYK01000462">
    <property type="protein sequence ID" value="HGS22093.1"/>
    <property type="molecule type" value="Genomic_DNA"/>
</dbReference>
<reference evidence="2" key="1">
    <citation type="journal article" date="2020" name="mSystems">
        <title>Genome- and Community-Level Interaction Insights into Carbon Utilization and Element Cycling Functions of Hydrothermarchaeota in Hydrothermal Sediment.</title>
        <authorList>
            <person name="Zhou Z."/>
            <person name="Liu Y."/>
            <person name="Xu W."/>
            <person name="Pan J."/>
            <person name="Luo Z.H."/>
            <person name="Li M."/>
        </authorList>
    </citation>
    <scope>NUCLEOTIDE SEQUENCE [LARGE SCALE GENOMIC DNA]</scope>
    <source>
        <strain evidence="2">SpSt-573</strain>
    </source>
</reference>
<protein>
    <submittedName>
        <fullName evidence="2">ABC transporter substrate-binding protein</fullName>
    </submittedName>
</protein>
<dbReference type="Pfam" id="PF00496">
    <property type="entry name" value="SBP_bac_5"/>
    <property type="match status" value="1"/>
</dbReference>